<dbReference type="GO" id="GO:0004721">
    <property type="term" value="F:phosphoprotein phosphatase activity"/>
    <property type="evidence" value="ECO:0007669"/>
    <property type="project" value="UniProtKB-KW"/>
</dbReference>
<dbReference type="SMART" id="SM00404">
    <property type="entry name" value="PTPc_motif"/>
    <property type="match status" value="1"/>
</dbReference>
<dbReference type="EMBL" id="AP026830">
    <property type="protein sequence ID" value="BDR91416.1"/>
    <property type="molecule type" value="Genomic_DNA"/>
</dbReference>
<evidence type="ECO:0000256" key="1">
    <source>
        <dbReference type="ARBA" id="ARBA00022801"/>
    </source>
</evidence>
<evidence type="ECO:0000259" key="3">
    <source>
        <dbReference type="PROSITE" id="PS50054"/>
    </source>
</evidence>
<dbReference type="PANTHER" id="PTHR46274:SF6">
    <property type="entry name" value="TYR_PHOSPHATASE_2 DOMAIN-CONTAINING PROTEIN"/>
    <property type="match status" value="1"/>
</dbReference>
<keyword evidence="1" id="KW-0378">Hydrolase</keyword>
<evidence type="ECO:0000256" key="2">
    <source>
        <dbReference type="ARBA" id="ARBA00022912"/>
    </source>
</evidence>
<feature type="domain" description="Tyrosine specific protein phosphatases" evidence="4">
    <location>
        <begin position="79"/>
        <end position="148"/>
    </location>
</feature>
<dbReference type="InterPro" id="IPR000387">
    <property type="entry name" value="Tyr_Pase_dom"/>
</dbReference>
<dbReference type="InterPro" id="IPR003595">
    <property type="entry name" value="Tyr_Pase_cat"/>
</dbReference>
<dbReference type="PANTHER" id="PTHR46274">
    <property type="entry name" value="PHOSPHATIDYLINOSITOL PHOSPHATASE"/>
    <property type="match status" value="1"/>
</dbReference>
<evidence type="ECO:0000313" key="5">
    <source>
        <dbReference type="EMBL" id="BDR91416.1"/>
    </source>
</evidence>
<evidence type="ECO:0000259" key="4">
    <source>
        <dbReference type="PROSITE" id="PS50056"/>
    </source>
</evidence>
<accession>A0A830EDS8</accession>
<evidence type="ECO:0000313" key="7">
    <source>
        <dbReference type="Proteomes" id="UP000657075"/>
    </source>
</evidence>
<proteinExistence type="predicted"/>
<reference evidence="6" key="1">
    <citation type="journal article" date="2014" name="Int. J. Syst. Evol. Microbiol.">
        <title>Complete genome sequence of Corynebacterium casei LMG S-19264T (=DSM 44701T), isolated from a smear-ripened cheese.</title>
        <authorList>
            <consortium name="US DOE Joint Genome Institute (JGI-PGF)"/>
            <person name="Walter F."/>
            <person name="Albersmeier A."/>
            <person name="Kalinowski J."/>
            <person name="Ruckert C."/>
        </authorList>
    </citation>
    <scope>NUCLEOTIDE SEQUENCE</scope>
    <source>
        <strain evidence="6">JCM 11219</strain>
    </source>
</reference>
<dbReference type="SMART" id="SM00195">
    <property type="entry name" value="DSPc"/>
    <property type="match status" value="1"/>
</dbReference>
<dbReference type="AlphaFoldDB" id="A0A830EDS8"/>
<dbReference type="PROSITE" id="PS50054">
    <property type="entry name" value="TYR_PHOSPHATASE_DUAL"/>
    <property type="match status" value="1"/>
</dbReference>
<dbReference type="PROSITE" id="PS50056">
    <property type="entry name" value="TYR_PHOSPHATASE_2"/>
    <property type="match status" value="1"/>
</dbReference>
<dbReference type="EMBL" id="BMNM01000002">
    <property type="protein sequence ID" value="GGI72971.1"/>
    <property type="molecule type" value="Genomic_DNA"/>
</dbReference>
<reference evidence="5" key="4">
    <citation type="journal article" date="2023" name="Microbiol. Resour. Announc.">
        <title>Complete Genome Sequence of Vulcanisaeta souniana Strain IC-059, a Hyperthermophilic Archaeon Isolated from Hot Spring Water in Japan.</title>
        <authorList>
            <person name="Kato S."/>
            <person name="Itoh T."/>
            <person name="Wu L."/>
            <person name="Ma J."/>
            <person name="Ohkuma M."/>
        </authorList>
    </citation>
    <scope>NUCLEOTIDE SEQUENCE</scope>
    <source>
        <strain evidence="5">JCM 11219</strain>
    </source>
</reference>
<dbReference type="SUPFAM" id="SSF52799">
    <property type="entry name" value="(Phosphotyrosine protein) phosphatases II"/>
    <property type="match status" value="1"/>
</dbReference>
<gene>
    <name evidence="6" type="ORF">GCM10007112_07300</name>
    <name evidence="5" type="ORF">Vsou_05090</name>
</gene>
<reference evidence="6" key="2">
    <citation type="submission" date="2020-09" db="EMBL/GenBank/DDBJ databases">
        <authorList>
            <person name="Sun Q."/>
            <person name="Ohkuma M."/>
        </authorList>
    </citation>
    <scope>NUCLEOTIDE SEQUENCE</scope>
    <source>
        <strain evidence="6">JCM 11219</strain>
    </source>
</reference>
<dbReference type="PROSITE" id="PS00383">
    <property type="entry name" value="TYR_PHOSPHATASE_1"/>
    <property type="match status" value="1"/>
</dbReference>
<dbReference type="RefSeq" id="WP_188602735.1">
    <property type="nucleotide sequence ID" value="NZ_AP026830.1"/>
</dbReference>
<dbReference type="InterPro" id="IPR029021">
    <property type="entry name" value="Prot-tyrosine_phosphatase-like"/>
</dbReference>
<dbReference type="InterPro" id="IPR020422">
    <property type="entry name" value="TYR_PHOSPHATASE_DUAL_dom"/>
</dbReference>
<reference evidence="8" key="3">
    <citation type="submission" date="2022-09" db="EMBL/GenBank/DDBJ databases">
        <title>Complete genome sequence of Vulcanisaeta souniana.</title>
        <authorList>
            <person name="Kato S."/>
            <person name="Itoh T."/>
            <person name="Ohkuma M."/>
        </authorList>
    </citation>
    <scope>NUCLEOTIDE SEQUENCE [LARGE SCALE GENOMIC DNA]</scope>
    <source>
        <strain evidence="8">JCM 11219</strain>
    </source>
</reference>
<dbReference type="Gene3D" id="3.90.190.10">
    <property type="entry name" value="Protein tyrosine phosphatase superfamily"/>
    <property type="match status" value="1"/>
</dbReference>
<protein>
    <submittedName>
        <fullName evidence="6">Protein phosphatase</fullName>
    </submittedName>
</protein>
<evidence type="ECO:0000313" key="8">
    <source>
        <dbReference type="Proteomes" id="UP001060771"/>
    </source>
</evidence>
<dbReference type="OrthoDB" id="117569at2157"/>
<sequence>MVKFPYWVVEGALAGSSMPYDEDTVAMWHKMGIRAIVVLVEEWEFAMEGWEFHDYINTLRRLGMDYLHIPTRDGYAPTEETLYSISTWIDRNIMNGKPVLVHCHAGIGRSPTVIAAYLMYRRGLNANDAIEVVSRYNDEVSITNEQYLALVAFEHYLRSIRNSGTNTP</sequence>
<dbReference type="GeneID" id="76206063"/>
<dbReference type="FunFam" id="3.90.190.10:FF:000157">
    <property type="entry name" value="Protein-tyrosine phosphatase"/>
    <property type="match status" value="1"/>
</dbReference>
<dbReference type="Pfam" id="PF00782">
    <property type="entry name" value="DSPc"/>
    <property type="match status" value="1"/>
</dbReference>
<feature type="domain" description="Tyrosine-protein phosphatase" evidence="3">
    <location>
        <begin position="4"/>
        <end position="159"/>
    </location>
</feature>
<evidence type="ECO:0000313" key="6">
    <source>
        <dbReference type="EMBL" id="GGI72971.1"/>
    </source>
</evidence>
<dbReference type="Proteomes" id="UP001060771">
    <property type="component" value="Chromosome"/>
</dbReference>
<keyword evidence="2" id="KW-0904">Protein phosphatase</keyword>
<keyword evidence="8" id="KW-1185">Reference proteome</keyword>
<name>A0A830EDS8_9CREN</name>
<dbReference type="InterPro" id="IPR000340">
    <property type="entry name" value="Dual-sp_phosphatase_cat-dom"/>
</dbReference>
<dbReference type="InterPro" id="IPR016130">
    <property type="entry name" value="Tyr_Pase_AS"/>
</dbReference>
<organism evidence="6 7">
    <name type="scientific">Vulcanisaeta souniana JCM 11219</name>
    <dbReference type="NCBI Taxonomy" id="1293586"/>
    <lineage>
        <taxon>Archaea</taxon>
        <taxon>Thermoproteota</taxon>
        <taxon>Thermoprotei</taxon>
        <taxon>Thermoproteales</taxon>
        <taxon>Thermoproteaceae</taxon>
        <taxon>Vulcanisaeta</taxon>
    </lineage>
</organism>
<dbReference type="Proteomes" id="UP000657075">
    <property type="component" value="Unassembled WGS sequence"/>
</dbReference>